<gene>
    <name evidence="1" type="ORF">H839_16108</name>
</gene>
<reference evidence="1 2" key="1">
    <citation type="journal article" date="2014" name="Appl. Microbiol. Biotechnol.">
        <title>Transformable facultative thermophile Geobacillus stearothermophilus NUB3621 as a host strain for metabolic engineering.</title>
        <authorList>
            <person name="Blanchard K."/>
            <person name="Robic S."/>
            <person name="Matsumura I."/>
        </authorList>
    </citation>
    <scope>NUCLEOTIDE SEQUENCE [LARGE SCALE GENOMIC DNA]</scope>
    <source>
        <strain evidence="1 2">NUB3621</strain>
    </source>
</reference>
<accession>A0ABC9VA74</accession>
<keyword evidence="2" id="KW-1185">Reference proteome</keyword>
<evidence type="ECO:0000313" key="1">
    <source>
        <dbReference type="EMBL" id="EZP75040.1"/>
    </source>
</evidence>
<protein>
    <recommendedName>
        <fullName evidence="3">Helix-turn-helix type 11 domain-containing protein</fullName>
    </recommendedName>
</protein>
<dbReference type="SUPFAM" id="SSF46785">
    <property type="entry name" value="Winged helix' DNA-binding domain"/>
    <property type="match status" value="1"/>
</dbReference>
<dbReference type="RefSeq" id="WP_043906034.1">
    <property type="nucleotide sequence ID" value="NZ_CM002692.1"/>
</dbReference>
<dbReference type="AlphaFoldDB" id="A0ABC9VA74"/>
<dbReference type="Proteomes" id="UP000023566">
    <property type="component" value="Chromosome"/>
</dbReference>
<dbReference type="EMBL" id="AOTZ01000009">
    <property type="protein sequence ID" value="EZP75040.1"/>
    <property type="molecule type" value="Genomic_DNA"/>
</dbReference>
<evidence type="ECO:0000313" key="2">
    <source>
        <dbReference type="Proteomes" id="UP000023566"/>
    </source>
</evidence>
<proteinExistence type="predicted"/>
<sequence>MTKAEKKLIRLQIISLLERCQGCPYHSTTNASIHVCPSCPIGQRMQALGQKISGEEFVRYRNWTKEEDEYLWNNQHLRRKELAKHLGRTRQAVINRLAELRKRGGVTHAS</sequence>
<dbReference type="InterPro" id="IPR036390">
    <property type="entry name" value="WH_DNA-bd_sf"/>
</dbReference>
<organism evidence="1 2">
    <name type="scientific">Parageobacillus genomosp. 1</name>
    <dbReference type="NCBI Taxonomy" id="1295642"/>
    <lineage>
        <taxon>Bacteria</taxon>
        <taxon>Bacillati</taxon>
        <taxon>Bacillota</taxon>
        <taxon>Bacilli</taxon>
        <taxon>Bacillales</taxon>
        <taxon>Anoxybacillaceae</taxon>
        <taxon>Parageobacillus</taxon>
    </lineage>
</organism>
<name>A0ABC9VA74_9BACL</name>
<comment type="caution">
    <text evidence="1">The sequence shown here is derived from an EMBL/GenBank/DDBJ whole genome shotgun (WGS) entry which is preliminary data.</text>
</comment>
<evidence type="ECO:0008006" key="3">
    <source>
        <dbReference type="Google" id="ProtNLM"/>
    </source>
</evidence>